<protein>
    <submittedName>
        <fullName evidence="1">Uncharacterized protein</fullName>
    </submittedName>
</protein>
<organism evidence="1 2">
    <name type="scientific">Camellia lanceoleosa</name>
    <dbReference type="NCBI Taxonomy" id="1840588"/>
    <lineage>
        <taxon>Eukaryota</taxon>
        <taxon>Viridiplantae</taxon>
        <taxon>Streptophyta</taxon>
        <taxon>Embryophyta</taxon>
        <taxon>Tracheophyta</taxon>
        <taxon>Spermatophyta</taxon>
        <taxon>Magnoliopsida</taxon>
        <taxon>eudicotyledons</taxon>
        <taxon>Gunneridae</taxon>
        <taxon>Pentapetalae</taxon>
        <taxon>asterids</taxon>
        <taxon>Ericales</taxon>
        <taxon>Theaceae</taxon>
        <taxon>Camellia</taxon>
    </lineage>
</organism>
<name>A0ACC0J6J7_9ERIC</name>
<reference evidence="1 2" key="1">
    <citation type="journal article" date="2022" name="Plant J.">
        <title>Chromosome-level genome of Camellia lanceoleosa provides a valuable resource for understanding genome evolution and self-incompatibility.</title>
        <authorList>
            <person name="Gong W."/>
            <person name="Xiao S."/>
            <person name="Wang L."/>
            <person name="Liao Z."/>
            <person name="Chang Y."/>
            <person name="Mo W."/>
            <person name="Hu G."/>
            <person name="Li W."/>
            <person name="Zhao G."/>
            <person name="Zhu H."/>
            <person name="Hu X."/>
            <person name="Ji K."/>
            <person name="Xiang X."/>
            <person name="Song Q."/>
            <person name="Yuan D."/>
            <person name="Jin S."/>
            <person name="Zhang L."/>
        </authorList>
    </citation>
    <scope>NUCLEOTIDE SEQUENCE [LARGE SCALE GENOMIC DNA]</scope>
    <source>
        <strain evidence="1">SQ_2022a</strain>
    </source>
</reference>
<accession>A0ACC0J6J7</accession>
<gene>
    <name evidence="1" type="ORF">LOK49_LG01G00162</name>
</gene>
<sequence length="127" mass="14274">MNADRTNLISKKVAFMGFDVVAAAAIFAPFCALPNLGSEKLKMRVGDLLDNNMWPSYFIVLILITFGFSSGFFMVVIPLWKMIIRWAFYFRALLLVTTTGFYATFCVTLNEKFPNSTFGSLLGFLVV</sequence>
<evidence type="ECO:0000313" key="2">
    <source>
        <dbReference type="Proteomes" id="UP001060215"/>
    </source>
</evidence>
<dbReference type="Proteomes" id="UP001060215">
    <property type="component" value="Chromosome 1"/>
</dbReference>
<comment type="caution">
    <text evidence="1">The sequence shown here is derived from an EMBL/GenBank/DDBJ whole genome shotgun (WGS) entry which is preliminary data.</text>
</comment>
<evidence type="ECO:0000313" key="1">
    <source>
        <dbReference type="EMBL" id="KAI8032486.1"/>
    </source>
</evidence>
<proteinExistence type="predicted"/>
<dbReference type="EMBL" id="CM045758">
    <property type="protein sequence ID" value="KAI8032486.1"/>
    <property type="molecule type" value="Genomic_DNA"/>
</dbReference>
<keyword evidence="2" id="KW-1185">Reference proteome</keyword>